<dbReference type="RefSeq" id="WP_367974508.1">
    <property type="nucleotide sequence ID" value="NZ_JBFPEQ010000001.1"/>
</dbReference>
<dbReference type="SUPFAM" id="SSF53756">
    <property type="entry name" value="UDP-Glycosyltransferase/glycogen phosphorylase"/>
    <property type="match status" value="1"/>
</dbReference>
<evidence type="ECO:0000313" key="2">
    <source>
        <dbReference type="EMBL" id="MEX0381020.1"/>
    </source>
</evidence>
<dbReference type="PANTHER" id="PTHR12526:SF630">
    <property type="entry name" value="GLYCOSYLTRANSFERASE"/>
    <property type="match status" value="1"/>
</dbReference>
<dbReference type="GO" id="GO:0016757">
    <property type="term" value="F:glycosyltransferase activity"/>
    <property type="evidence" value="ECO:0007669"/>
    <property type="project" value="UniProtKB-KW"/>
</dbReference>
<dbReference type="EMBL" id="JBFPER010000001">
    <property type="protein sequence ID" value="MEX0381020.1"/>
    <property type="molecule type" value="Genomic_DNA"/>
</dbReference>
<evidence type="ECO:0000313" key="3">
    <source>
        <dbReference type="Proteomes" id="UP001556617"/>
    </source>
</evidence>
<dbReference type="Gene3D" id="3.40.50.11090">
    <property type="match status" value="1"/>
</dbReference>
<organism evidence="2 3">
    <name type="scientific">Leuconostoc aquikimchii</name>
    <dbReference type="NCBI Taxonomy" id="3236804"/>
    <lineage>
        <taxon>Bacteria</taxon>
        <taxon>Bacillati</taxon>
        <taxon>Bacillota</taxon>
        <taxon>Bacilli</taxon>
        <taxon>Lactobacillales</taxon>
        <taxon>Lactobacillaceae</taxon>
        <taxon>Leuconostoc</taxon>
    </lineage>
</organism>
<dbReference type="InterPro" id="IPR001296">
    <property type="entry name" value="Glyco_trans_1"/>
</dbReference>
<proteinExistence type="predicted"/>
<keyword evidence="2" id="KW-0808">Transferase</keyword>
<dbReference type="Proteomes" id="UP001556617">
    <property type="component" value="Unassembled WGS sequence"/>
</dbReference>
<name>A0ABV3S3K4_9LACO</name>
<dbReference type="CDD" id="cd03801">
    <property type="entry name" value="GT4_PimA-like"/>
    <property type="match status" value="1"/>
</dbReference>
<sequence>MKIQFVLPPNYNQAVGGYKIVFQYANWLSDRGHDVHIYFMLLDEPIVISLVRQIKRKLLGQSTINNTLTWYKLSEKVTMHYNVSHRVIESISDGILVATFFKTAKNILNANVLKNDKYYLIQDYEIFAGSQKDVDTTWRYDLKKIVISEWLLKKSEELGVSAELVPNFIDDAEFYPVQLLNENPIVSMLWHENPRKKSILGLEAIKLAKKQIPNLKAIFFGKGKAPADFPNWITYYQNATITQLREKIYGQSTLYLMTSDFEGWGLTAMEAMAVNIPVISTENGGIRNFANDDTAFIIPINDLSEMSHAIVTLINDDDKRAQLKNNATKKIQDFTLTNSGHALEKEFAKY</sequence>
<keyword evidence="2" id="KW-0328">Glycosyltransferase</keyword>
<keyword evidence="3" id="KW-1185">Reference proteome</keyword>
<evidence type="ECO:0000259" key="1">
    <source>
        <dbReference type="Pfam" id="PF00534"/>
    </source>
</evidence>
<gene>
    <name evidence="2" type="ORF">AB3K24_06605</name>
</gene>
<dbReference type="Gene3D" id="3.40.50.2000">
    <property type="entry name" value="Glycogen Phosphorylase B"/>
    <property type="match status" value="1"/>
</dbReference>
<comment type="caution">
    <text evidence="2">The sequence shown here is derived from an EMBL/GenBank/DDBJ whole genome shotgun (WGS) entry which is preliminary data.</text>
</comment>
<feature type="domain" description="Glycosyl transferase family 1" evidence="1">
    <location>
        <begin position="183"/>
        <end position="329"/>
    </location>
</feature>
<dbReference type="PANTHER" id="PTHR12526">
    <property type="entry name" value="GLYCOSYLTRANSFERASE"/>
    <property type="match status" value="1"/>
</dbReference>
<protein>
    <submittedName>
        <fullName evidence="2">Glycosyltransferase family 4 protein</fullName>
        <ecNumber evidence="2">2.4.-.-</ecNumber>
    </submittedName>
</protein>
<accession>A0ABV3S3K4</accession>
<reference evidence="2 3" key="1">
    <citation type="submission" date="2024-07" db="EMBL/GenBank/DDBJ databases">
        <authorList>
            <person name="Yun M."/>
        </authorList>
    </citation>
    <scope>NUCLEOTIDE SEQUENCE [LARGE SCALE GENOMIC DNA]</scope>
    <source>
        <strain evidence="2 3">MS01</strain>
    </source>
</reference>
<dbReference type="EC" id="2.4.-.-" evidence="2"/>
<dbReference type="Pfam" id="PF00534">
    <property type="entry name" value="Glycos_transf_1"/>
    <property type="match status" value="1"/>
</dbReference>